<feature type="transmembrane region" description="Helical" evidence="1">
    <location>
        <begin position="53"/>
        <end position="73"/>
    </location>
</feature>
<evidence type="ECO:0000256" key="1">
    <source>
        <dbReference type="SAM" id="Phobius"/>
    </source>
</evidence>
<reference evidence="2 3" key="1">
    <citation type="submission" date="2016-04" db="EMBL/GenBank/DDBJ databases">
        <authorList>
            <consortium name="Pathogen Informatics"/>
        </authorList>
    </citation>
    <scope>NUCLEOTIDE SEQUENCE [LARGE SCALE GENOMIC DNA]</scope>
    <source>
        <strain evidence="2 3">H050680373</strain>
    </source>
</reference>
<keyword evidence="3" id="KW-1185">Reference proteome</keyword>
<keyword evidence="1" id="KW-1133">Transmembrane helix</keyword>
<keyword evidence="1" id="KW-0472">Membrane</keyword>
<evidence type="ECO:0000313" key="3">
    <source>
        <dbReference type="Proteomes" id="UP000076848"/>
    </source>
</evidence>
<feature type="transmembrane region" description="Helical" evidence="1">
    <location>
        <begin position="156"/>
        <end position="178"/>
    </location>
</feature>
<dbReference type="EMBL" id="FKIF01000003">
    <property type="protein sequence ID" value="SAI68160.1"/>
    <property type="molecule type" value="Genomic_DNA"/>
</dbReference>
<dbReference type="AlphaFoldDB" id="A0A157SCJ5"/>
<organism evidence="2 3">
    <name type="scientific">Bordetella ansorpii</name>
    <dbReference type="NCBI Taxonomy" id="288768"/>
    <lineage>
        <taxon>Bacteria</taxon>
        <taxon>Pseudomonadati</taxon>
        <taxon>Pseudomonadota</taxon>
        <taxon>Betaproteobacteria</taxon>
        <taxon>Burkholderiales</taxon>
        <taxon>Alcaligenaceae</taxon>
        <taxon>Bordetella</taxon>
    </lineage>
</organism>
<dbReference type="Proteomes" id="UP000076848">
    <property type="component" value="Unassembled WGS sequence"/>
</dbReference>
<protein>
    <submittedName>
        <fullName evidence="2">Uncharacterized protein</fullName>
    </submittedName>
</protein>
<keyword evidence="1" id="KW-0812">Transmembrane</keyword>
<feature type="transmembrane region" description="Helical" evidence="1">
    <location>
        <begin position="113"/>
        <end position="135"/>
    </location>
</feature>
<gene>
    <name evidence="2" type="ORF">SAMEA3906486_01869</name>
</gene>
<evidence type="ECO:0000313" key="2">
    <source>
        <dbReference type="EMBL" id="SAI68160.1"/>
    </source>
</evidence>
<name>A0A157SCJ5_9BORD</name>
<sequence length="234" mass="25991">MYHFCVKKYLEVTFCTEWWFVGVLPFAAPLAYLHPCCMELAVKEAWKQLKYMYVGFVAYVLTGFLSILLGWLIKDLPGVKDTIRVISGFVKAVAQMEAVSGVSGVEPAPFQVALIYAALFFFVVSAWHVYVGLAIPSARASLIESIRNPENGSSPGRAKTFAIGMVQILSWFIFPVYFYTRGASGVTWQSGVMLSPSFFSISLIILLSAVSSLFLIVGLLNIYVCFSVRKSEEK</sequence>
<accession>A0A157SCJ5</accession>
<proteinExistence type="predicted"/>
<feature type="transmembrane region" description="Helical" evidence="1">
    <location>
        <begin position="198"/>
        <end position="226"/>
    </location>
</feature>